<proteinExistence type="inferred from homology"/>
<evidence type="ECO:0000256" key="5">
    <source>
        <dbReference type="PIRSR" id="PIRSR606118-50"/>
    </source>
</evidence>
<evidence type="ECO:0000259" key="7">
    <source>
        <dbReference type="PROSITE" id="PS51736"/>
    </source>
</evidence>
<name>A0A5D4RE34_9BACI</name>
<dbReference type="InterPro" id="IPR006118">
    <property type="entry name" value="Recombinase_CS"/>
</dbReference>
<dbReference type="SMART" id="SM00857">
    <property type="entry name" value="Resolvase"/>
    <property type="match status" value="1"/>
</dbReference>
<dbReference type="PROSITE" id="PS51736">
    <property type="entry name" value="RECOMBINASES_3"/>
    <property type="match status" value="1"/>
</dbReference>
<comment type="caution">
    <text evidence="8">The sequence shown here is derived from an EMBL/GenBank/DDBJ whole genome shotgun (WGS) entry which is preliminary data.</text>
</comment>
<evidence type="ECO:0000256" key="1">
    <source>
        <dbReference type="ARBA" id="ARBA00009913"/>
    </source>
</evidence>
<dbReference type="PROSITE" id="PS00398">
    <property type="entry name" value="RECOMBINASES_2"/>
    <property type="match status" value="1"/>
</dbReference>
<organism evidence="8 9">
    <name type="scientific">Rossellomorea marisflavi</name>
    <dbReference type="NCBI Taxonomy" id="189381"/>
    <lineage>
        <taxon>Bacteria</taxon>
        <taxon>Bacillati</taxon>
        <taxon>Bacillota</taxon>
        <taxon>Bacilli</taxon>
        <taxon>Bacillales</taxon>
        <taxon>Bacillaceae</taxon>
        <taxon>Rossellomorea</taxon>
    </lineage>
</organism>
<reference evidence="8 9" key="1">
    <citation type="submission" date="2019-08" db="EMBL/GenBank/DDBJ databases">
        <title>Bacillus genomes from the desert of Cuatro Cienegas, Coahuila.</title>
        <authorList>
            <person name="Olmedo-Alvarez G."/>
        </authorList>
    </citation>
    <scope>NUCLEOTIDE SEQUENCE [LARGE SCALE GENOMIC DNA]</scope>
    <source>
        <strain evidence="8 9">CH108_3D</strain>
    </source>
</reference>
<dbReference type="InterPro" id="IPR050639">
    <property type="entry name" value="SSR_resolvase"/>
</dbReference>
<dbReference type="PANTHER" id="PTHR30461:SF2">
    <property type="entry name" value="SERINE RECOMBINASE PINE-RELATED"/>
    <property type="match status" value="1"/>
</dbReference>
<dbReference type="InterPro" id="IPR036162">
    <property type="entry name" value="Resolvase-like_N_sf"/>
</dbReference>
<dbReference type="AlphaFoldDB" id="A0A5D4RE34"/>
<dbReference type="EMBL" id="VTEQ01000010">
    <property type="protein sequence ID" value="TYS48234.1"/>
    <property type="molecule type" value="Genomic_DNA"/>
</dbReference>
<evidence type="ECO:0000256" key="4">
    <source>
        <dbReference type="ARBA" id="ARBA00023172"/>
    </source>
</evidence>
<dbReference type="InterPro" id="IPR006119">
    <property type="entry name" value="Resolv_N"/>
</dbReference>
<evidence type="ECO:0000313" key="9">
    <source>
        <dbReference type="Proteomes" id="UP000322997"/>
    </source>
</evidence>
<evidence type="ECO:0000313" key="8">
    <source>
        <dbReference type="EMBL" id="TYS48234.1"/>
    </source>
</evidence>
<comment type="similarity">
    <text evidence="1">Belongs to the site-specific recombinase resolvase family.</text>
</comment>
<sequence>MKIGYARVSTKDQSLELQKDALEKYGVERIYAEKESGGKWDREELSKCLDHLRPGDTLVVYKLDRLARSQKQLIEIADRLQEEDVEIVSISEQLDTRTAIGKAMFGMIGVMAELERNMIRERTAAGLAAARARGRRGGRPKMNPEKIQYALGLYDARELTISEITGETGVSKSLLYKELNKRNSKQATE</sequence>
<protein>
    <submittedName>
        <fullName evidence="8">Recombinase family protein</fullName>
    </submittedName>
</protein>
<dbReference type="SUPFAM" id="SSF53041">
    <property type="entry name" value="Resolvase-like"/>
    <property type="match status" value="1"/>
</dbReference>
<gene>
    <name evidence="8" type="ORF">FZC83_21405</name>
</gene>
<dbReference type="PROSITE" id="PS00397">
    <property type="entry name" value="RECOMBINASES_1"/>
    <property type="match status" value="1"/>
</dbReference>
<dbReference type="GO" id="GO:0003677">
    <property type="term" value="F:DNA binding"/>
    <property type="evidence" value="ECO:0007669"/>
    <property type="project" value="UniProtKB-KW"/>
</dbReference>
<evidence type="ECO:0000256" key="6">
    <source>
        <dbReference type="PROSITE-ProRule" id="PRU10137"/>
    </source>
</evidence>
<dbReference type="FunFam" id="3.40.50.1390:FF:000001">
    <property type="entry name" value="DNA recombinase"/>
    <property type="match status" value="1"/>
</dbReference>
<evidence type="ECO:0000256" key="3">
    <source>
        <dbReference type="ARBA" id="ARBA00023125"/>
    </source>
</evidence>
<keyword evidence="3" id="KW-0238">DNA-binding</keyword>
<dbReference type="GO" id="GO:0015074">
    <property type="term" value="P:DNA integration"/>
    <property type="evidence" value="ECO:0007669"/>
    <property type="project" value="UniProtKB-KW"/>
</dbReference>
<accession>A0A5D4RE34</accession>
<feature type="active site" description="O-(5'-phospho-DNA)-serine intermediate" evidence="5 6">
    <location>
        <position position="9"/>
    </location>
</feature>
<dbReference type="Pfam" id="PF00239">
    <property type="entry name" value="Resolvase"/>
    <property type="match status" value="1"/>
</dbReference>
<dbReference type="CDD" id="cd03768">
    <property type="entry name" value="SR_ResInv"/>
    <property type="match status" value="1"/>
</dbReference>
<dbReference type="Proteomes" id="UP000322997">
    <property type="component" value="Unassembled WGS sequence"/>
</dbReference>
<dbReference type="RefSeq" id="WP_148986127.1">
    <property type="nucleotide sequence ID" value="NZ_JBNILK010000012.1"/>
</dbReference>
<dbReference type="PANTHER" id="PTHR30461">
    <property type="entry name" value="DNA-INVERTASE FROM LAMBDOID PROPHAGE"/>
    <property type="match status" value="1"/>
</dbReference>
<keyword evidence="2" id="KW-0229">DNA integration</keyword>
<dbReference type="Gene3D" id="3.40.50.1390">
    <property type="entry name" value="Resolvase, N-terminal catalytic domain"/>
    <property type="match status" value="1"/>
</dbReference>
<dbReference type="GO" id="GO:0000150">
    <property type="term" value="F:DNA strand exchange activity"/>
    <property type="evidence" value="ECO:0007669"/>
    <property type="project" value="InterPro"/>
</dbReference>
<evidence type="ECO:0000256" key="2">
    <source>
        <dbReference type="ARBA" id="ARBA00022908"/>
    </source>
</evidence>
<feature type="domain" description="Resolvase/invertase-type recombinase catalytic" evidence="7">
    <location>
        <begin position="1"/>
        <end position="134"/>
    </location>
</feature>
<keyword evidence="4" id="KW-0233">DNA recombination</keyword>